<gene>
    <name evidence="1" type="ORF">MC7420_4262</name>
</gene>
<dbReference type="EMBL" id="DS989876">
    <property type="protein sequence ID" value="EDX71075.1"/>
    <property type="molecule type" value="Genomic_DNA"/>
</dbReference>
<keyword evidence="2" id="KW-1185">Reference proteome</keyword>
<accession>B4W3Y4</accession>
<name>B4W3Y4_9CYAN</name>
<protein>
    <submittedName>
        <fullName evidence="1">Uncharacterized protein</fullName>
    </submittedName>
</protein>
<dbReference type="STRING" id="118168.MC7420_4262"/>
<evidence type="ECO:0000313" key="1">
    <source>
        <dbReference type="EMBL" id="EDX71075.1"/>
    </source>
</evidence>
<dbReference type="AlphaFoldDB" id="B4W3Y4"/>
<dbReference type="Proteomes" id="UP000003835">
    <property type="component" value="Unassembled WGS sequence"/>
</dbReference>
<dbReference type="HOGENOM" id="CLU_3287946_0_0_3"/>
<proteinExistence type="predicted"/>
<reference evidence="1 2" key="1">
    <citation type="submission" date="2008-07" db="EMBL/GenBank/DDBJ databases">
        <authorList>
            <person name="Tandeau de Marsac N."/>
            <person name="Ferriera S."/>
            <person name="Johnson J."/>
            <person name="Kravitz S."/>
            <person name="Beeson K."/>
            <person name="Sutton G."/>
            <person name="Rogers Y.-H."/>
            <person name="Friedman R."/>
            <person name="Frazier M."/>
            <person name="Venter J.C."/>
        </authorList>
    </citation>
    <scope>NUCLEOTIDE SEQUENCE [LARGE SCALE GENOMIC DNA]</scope>
    <source>
        <strain evidence="1 2">PCC 7420</strain>
    </source>
</reference>
<sequence length="40" mass="4448">MFISKEVISYQLYISYKSIVGAGLGTQVSFLPITEKQNPP</sequence>
<organism evidence="1 2">
    <name type="scientific">Coleofasciculus chthonoplastes PCC 7420</name>
    <dbReference type="NCBI Taxonomy" id="118168"/>
    <lineage>
        <taxon>Bacteria</taxon>
        <taxon>Bacillati</taxon>
        <taxon>Cyanobacteriota</taxon>
        <taxon>Cyanophyceae</taxon>
        <taxon>Coleofasciculales</taxon>
        <taxon>Coleofasciculaceae</taxon>
        <taxon>Coleofasciculus</taxon>
    </lineage>
</organism>
<evidence type="ECO:0000313" key="2">
    <source>
        <dbReference type="Proteomes" id="UP000003835"/>
    </source>
</evidence>